<dbReference type="EMBL" id="JAZEWV010000011">
    <property type="protein sequence ID" value="MEE4543487.1"/>
    <property type="molecule type" value="Genomic_DNA"/>
</dbReference>
<dbReference type="SUPFAM" id="SSF55874">
    <property type="entry name" value="ATPase domain of HSP90 chaperone/DNA topoisomerase II/histidine kinase"/>
    <property type="match status" value="1"/>
</dbReference>
<dbReference type="Gene3D" id="3.30.450.20">
    <property type="entry name" value="PAS domain"/>
    <property type="match status" value="1"/>
</dbReference>
<dbReference type="Pfam" id="PF07228">
    <property type="entry name" value="SpoIIE"/>
    <property type="match status" value="1"/>
</dbReference>
<dbReference type="InterPro" id="IPR036890">
    <property type="entry name" value="HATPase_C_sf"/>
</dbReference>
<dbReference type="SUPFAM" id="SSF81606">
    <property type="entry name" value="PP2C-like"/>
    <property type="match status" value="1"/>
</dbReference>
<dbReference type="Pfam" id="PF08448">
    <property type="entry name" value="PAS_4"/>
    <property type="match status" value="1"/>
</dbReference>
<dbReference type="InterPro" id="IPR001932">
    <property type="entry name" value="PPM-type_phosphatase-like_dom"/>
</dbReference>
<proteinExistence type="predicted"/>
<accession>A0ABU7PEH0</accession>
<evidence type="ECO:0000259" key="3">
    <source>
        <dbReference type="SMART" id="SM00331"/>
    </source>
</evidence>
<dbReference type="InterPro" id="IPR002645">
    <property type="entry name" value="STAS_dom"/>
</dbReference>
<feature type="domain" description="PPM-type phosphatase" evidence="3">
    <location>
        <begin position="157"/>
        <end position="380"/>
    </location>
</feature>
<dbReference type="SUPFAM" id="SSF55785">
    <property type="entry name" value="PYP-like sensor domain (PAS domain)"/>
    <property type="match status" value="1"/>
</dbReference>
<evidence type="ECO:0000313" key="4">
    <source>
        <dbReference type="EMBL" id="MEE4543487.1"/>
    </source>
</evidence>
<dbReference type="RefSeq" id="WP_330795959.1">
    <property type="nucleotide sequence ID" value="NZ_JAZEWV010000011.1"/>
</dbReference>
<dbReference type="CDD" id="cd16936">
    <property type="entry name" value="HATPase_RsbW-like"/>
    <property type="match status" value="1"/>
</dbReference>
<evidence type="ECO:0000256" key="1">
    <source>
        <dbReference type="ARBA" id="ARBA00022801"/>
    </source>
</evidence>
<dbReference type="Gene3D" id="3.30.565.10">
    <property type="entry name" value="Histidine kinase-like ATPase, C-terminal domain"/>
    <property type="match status" value="1"/>
</dbReference>
<dbReference type="InterPro" id="IPR035965">
    <property type="entry name" value="PAS-like_dom_sf"/>
</dbReference>
<dbReference type="Gene3D" id="3.60.40.10">
    <property type="entry name" value="PPM-type phosphatase domain"/>
    <property type="match status" value="1"/>
</dbReference>
<dbReference type="Pfam" id="PF01740">
    <property type="entry name" value="STAS"/>
    <property type="match status" value="1"/>
</dbReference>
<dbReference type="PANTHER" id="PTHR43156">
    <property type="entry name" value="STAGE II SPORULATION PROTEIN E-RELATED"/>
    <property type="match status" value="1"/>
</dbReference>
<dbReference type="InterPro" id="IPR036457">
    <property type="entry name" value="PPM-type-like_dom_sf"/>
</dbReference>
<dbReference type="SUPFAM" id="SSF52091">
    <property type="entry name" value="SpoIIaa-like"/>
    <property type="match status" value="1"/>
</dbReference>
<comment type="caution">
    <text evidence="4">The sequence shown here is derived from an EMBL/GenBank/DDBJ whole genome shotgun (WGS) entry which is preliminary data.</text>
</comment>
<dbReference type="InterPro" id="IPR052016">
    <property type="entry name" value="Bact_Sigma-Reg"/>
</dbReference>
<dbReference type="PANTHER" id="PTHR43156:SF2">
    <property type="entry name" value="STAGE II SPORULATION PROTEIN E"/>
    <property type="match status" value="1"/>
</dbReference>
<keyword evidence="2" id="KW-0175">Coiled coil</keyword>
<protein>
    <submittedName>
        <fullName evidence="4">SpoIIE family protein phosphatase</fullName>
    </submittedName>
</protein>
<keyword evidence="5" id="KW-1185">Reference proteome</keyword>
<name>A0ABU7PEH0_9ACTN</name>
<organism evidence="4 5">
    <name type="scientific">Actinacidiphila polyblastidii</name>
    <dbReference type="NCBI Taxonomy" id="3110430"/>
    <lineage>
        <taxon>Bacteria</taxon>
        <taxon>Bacillati</taxon>
        <taxon>Actinomycetota</taxon>
        <taxon>Actinomycetes</taxon>
        <taxon>Kitasatosporales</taxon>
        <taxon>Streptomycetaceae</taxon>
        <taxon>Actinacidiphila</taxon>
    </lineage>
</organism>
<dbReference type="Gene3D" id="3.30.750.24">
    <property type="entry name" value="STAS domain"/>
    <property type="match status" value="1"/>
</dbReference>
<dbReference type="InterPro" id="IPR013656">
    <property type="entry name" value="PAS_4"/>
</dbReference>
<dbReference type="Proteomes" id="UP001344658">
    <property type="component" value="Unassembled WGS sequence"/>
</dbReference>
<evidence type="ECO:0000256" key="2">
    <source>
        <dbReference type="SAM" id="Coils"/>
    </source>
</evidence>
<dbReference type="Pfam" id="PF13581">
    <property type="entry name" value="HATPase_c_2"/>
    <property type="match status" value="1"/>
</dbReference>
<gene>
    <name evidence="4" type="ORF">V2S66_16090</name>
</gene>
<reference evidence="4 5" key="1">
    <citation type="submission" date="2023-12" db="EMBL/GenBank/DDBJ databases">
        <title>Streptomyces sp. V4-01.</title>
        <authorList>
            <person name="Somphong A."/>
            <person name="Phongsopitanun W."/>
        </authorList>
    </citation>
    <scope>NUCLEOTIDE SEQUENCE [LARGE SCALE GENOMIC DNA]</scope>
    <source>
        <strain evidence="4 5">V4-01</strain>
    </source>
</reference>
<evidence type="ECO:0000313" key="5">
    <source>
        <dbReference type="Proteomes" id="UP001344658"/>
    </source>
</evidence>
<feature type="coiled-coil region" evidence="2">
    <location>
        <begin position="121"/>
        <end position="148"/>
    </location>
</feature>
<dbReference type="InterPro" id="IPR003594">
    <property type="entry name" value="HATPase_dom"/>
</dbReference>
<sequence length="642" mass="67739">MAREVFEQAPAALAGMAGPEHLIVAVNAAYRAMIGRQEMVGSTAAALYPEAVLQGIVPLFDRVYATGVAETKKAWRMQITSDAGLQEFFFDFTLQPWFEPDGAVAGVIVHLVDVSEQIVAQQAAEARAVAAEARYEQARSTLAALQEALLPATLPLLPELDLAARYVLAEADTAAGGDWYDTVVLPDGRVALVVGDVVGHGVQASAVMGQLRSVVQERLRAGCTPAQALQAADAHARHVPGAQAATCCITLADPADGHLRYASAGHPPPLLIAPDGSTGFLPATGQGPLATGAVYTDTEARLPQGGTVLLYSDGIVERPGLTPEQGRQELRRTAGAAAVDQLMPHNSPHATAERTVVQTLEVLLRDNGHSDDVTLLAAHRRPGPEALELTLPAEVDSVRAVQFELGQWLVGVGCGSDDESALQHAVVELVTNTVDHAYTGRRPSGTPREVTVRARLTADGTAHIDVTDHGRWSDTDQPDPYRGRGLSMVEMFTDTFTIDKGTESGPGSTVTITRTLHRPAALTQGTTPADPRHHTLSIDADPDTPGLVHARGTADTTTAQHLTDTLMTTSRGGTLPLTLDLAEVTHLASAAVQALHRATTVFDQHGQPLTLHAPRGSVAAAVLDLAALPYRTDPPPTADRAR</sequence>
<dbReference type="InterPro" id="IPR036513">
    <property type="entry name" value="STAS_dom_sf"/>
</dbReference>
<keyword evidence="1" id="KW-0378">Hydrolase</keyword>
<dbReference type="SMART" id="SM00331">
    <property type="entry name" value="PP2C_SIG"/>
    <property type="match status" value="1"/>
</dbReference>